<reference evidence="1 2" key="1">
    <citation type="submission" date="2020-06" db="EMBL/GenBank/DDBJ databases">
        <title>Transcriptomic and genomic resources for Thalictrum thalictroides and T. hernandezii: Facilitating candidate gene discovery in an emerging model plant lineage.</title>
        <authorList>
            <person name="Arias T."/>
            <person name="Riano-Pachon D.M."/>
            <person name="Di Stilio V.S."/>
        </authorList>
    </citation>
    <scope>NUCLEOTIDE SEQUENCE [LARGE SCALE GENOMIC DNA]</scope>
    <source>
        <strain evidence="2">cv. WT478/WT964</strain>
        <tissue evidence="1">Leaves</tissue>
    </source>
</reference>
<comment type="caution">
    <text evidence="1">The sequence shown here is derived from an EMBL/GenBank/DDBJ whole genome shotgun (WGS) entry which is preliminary data.</text>
</comment>
<dbReference type="EMBL" id="JABWDY010009913">
    <property type="protein sequence ID" value="KAF5201069.1"/>
    <property type="molecule type" value="Genomic_DNA"/>
</dbReference>
<evidence type="ECO:0000313" key="2">
    <source>
        <dbReference type="Proteomes" id="UP000554482"/>
    </source>
</evidence>
<keyword evidence="2" id="KW-1185">Reference proteome</keyword>
<protein>
    <submittedName>
        <fullName evidence="1">Uncharacterized protein</fullName>
    </submittedName>
</protein>
<organism evidence="1 2">
    <name type="scientific">Thalictrum thalictroides</name>
    <name type="common">Rue-anemone</name>
    <name type="synonym">Anemone thalictroides</name>
    <dbReference type="NCBI Taxonomy" id="46969"/>
    <lineage>
        <taxon>Eukaryota</taxon>
        <taxon>Viridiplantae</taxon>
        <taxon>Streptophyta</taxon>
        <taxon>Embryophyta</taxon>
        <taxon>Tracheophyta</taxon>
        <taxon>Spermatophyta</taxon>
        <taxon>Magnoliopsida</taxon>
        <taxon>Ranunculales</taxon>
        <taxon>Ranunculaceae</taxon>
        <taxon>Thalictroideae</taxon>
        <taxon>Thalictrum</taxon>
    </lineage>
</organism>
<name>A0A7J6WUJ7_THATH</name>
<dbReference type="Proteomes" id="UP000554482">
    <property type="component" value="Unassembled WGS sequence"/>
</dbReference>
<accession>A0A7J6WUJ7</accession>
<gene>
    <name evidence="1" type="ORF">FRX31_009344</name>
</gene>
<evidence type="ECO:0000313" key="1">
    <source>
        <dbReference type="EMBL" id="KAF5201069.1"/>
    </source>
</evidence>
<dbReference type="AlphaFoldDB" id="A0A7J6WUJ7"/>
<sequence length="87" mass="9690">MENQAIHELTNSITKSLTIPSQVMKIPTEILRANGNLWNNIVILSLLNGGHLKSNLVMGKVKAKWRVGDSCDMVRAGHNMFVCRFAN</sequence>
<proteinExistence type="predicted"/>